<dbReference type="Proteomes" id="UP000199118">
    <property type="component" value="Unassembled WGS sequence"/>
</dbReference>
<accession>A0A1H2YS76</accession>
<sequence>MGALPYPPEASRPMPSAPAAIAQVNIARMRWDASDPRMAGFVDNIARMNALAERFPGFLWRMTDGSADRLFALGDPRMTVTVSAWESVEAVRAFAHRTVHARFLGRRAEWFEPLAPRPHLAFWPIAPGAWPTAREAMDRLALLDAEGPSARVFGFEGPPAPA</sequence>
<protein>
    <recommendedName>
        <fullName evidence="1">DUF3291 domain-containing protein</fullName>
    </recommendedName>
</protein>
<dbReference type="EMBL" id="FNMZ01000003">
    <property type="protein sequence ID" value="SDX08083.1"/>
    <property type="molecule type" value="Genomic_DNA"/>
</dbReference>
<organism evidence="2 3">
    <name type="scientific">Albimonas donghaensis</name>
    <dbReference type="NCBI Taxonomy" id="356660"/>
    <lineage>
        <taxon>Bacteria</taxon>
        <taxon>Pseudomonadati</taxon>
        <taxon>Pseudomonadota</taxon>
        <taxon>Alphaproteobacteria</taxon>
        <taxon>Rhodobacterales</taxon>
        <taxon>Paracoccaceae</taxon>
        <taxon>Albimonas</taxon>
    </lineage>
</organism>
<dbReference type="Gene3D" id="3.30.70.100">
    <property type="match status" value="1"/>
</dbReference>
<name>A0A1H2YS76_9RHOB</name>
<proteinExistence type="predicted"/>
<dbReference type="AlphaFoldDB" id="A0A1H2YS76"/>
<reference evidence="2 3" key="1">
    <citation type="submission" date="2016-10" db="EMBL/GenBank/DDBJ databases">
        <authorList>
            <person name="de Groot N.N."/>
        </authorList>
    </citation>
    <scope>NUCLEOTIDE SEQUENCE [LARGE SCALE GENOMIC DNA]</scope>
    <source>
        <strain evidence="2 3">DSM 17890</strain>
    </source>
</reference>
<dbReference type="OrthoDB" id="2376237at2"/>
<dbReference type="Pfam" id="PF11695">
    <property type="entry name" value="DUF3291"/>
    <property type="match status" value="1"/>
</dbReference>
<evidence type="ECO:0000313" key="2">
    <source>
        <dbReference type="EMBL" id="SDX08083.1"/>
    </source>
</evidence>
<feature type="domain" description="DUF3291" evidence="1">
    <location>
        <begin position="21"/>
        <end position="156"/>
    </location>
</feature>
<dbReference type="InterPro" id="IPR011008">
    <property type="entry name" value="Dimeric_a/b-barrel"/>
</dbReference>
<dbReference type="STRING" id="356660.SAMN05444336_103239"/>
<dbReference type="InterPro" id="IPR021708">
    <property type="entry name" value="DUF3291"/>
</dbReference>
<gene>
    <name evidence="2" type="ORF">SAMN05444336_103239</name>
</gene>
<dbReference type="SUPFAM" id="SSF54909">
    <property type="entry name" value="Dimeric alpha+beta barrel"/>
    <property type="match status" value="1"/>
</dbReference>
<keyword evidence="3" id="KW-1185">Reference proteome</keyword>
<evidence type="ECO:0000259" key="1">
    <source>
        <dbReference type="Pfam" id="PF11695"/>
    </source>
</evidence>
<evidence type="ECO:0000313" key="3">
    <source>
        <dbReference type="Proteomes" id="UP000199118"/>
    </source>
</evidence>